<dbReference type="AlphaFoldDB" id="A0A836KN81"/>
<feature type="domain" description="Protein kinase" evidence="6">
    <location>
        <begin position="156"/>
        <end position="590"/>
    </location>
</feature>
<dbReference type="OrthoDB" id="4062651at2759"/>
<dbReference type="InterPro" id="IPR011009">
    <property type="entry name" value="Kinase-like_dom_sf"/>
</dbReference>
<reference evidence="7 8" key="1">
    <citation type="submission" date="2021-03" db="EMBL/GenBank/DDBJ databases">
        <title>Leishmania (Mundinia) martiniquensis Genome sequencing and assembly.</title>
        <authorList>
            <person name="Almutairi H."/>
            <person name="Gatherer D."/>
        </authorList>
    </citation>
    <scope>NUCLEOTIDE SEQUENCE [LARGE SCALE GENOMIC DNA]</scope>
    <source>
        <strain evidence="7">LSCM1</strain>
    </source>
</reference>
<dbReference type="KEGG" id="lmat:92516253"/>
<gene>
    <name evidence="7" type="ORF">LSCM1_06310</name>
</gene>
<comment type="caution">
    <text evidence="7">The sequence shown here is derived from an EMBL/GenBank/DDBJ whole genome shotgun (WGS) entry which is preliminary data.</text>
</comment>
<dbReference type="GeneID" id="92516253"/>
<dbReference type="InterPro" id="IPR000719">
    <property type="entry name" value="Prot_kinase_dom"/>
</dbReference>
<evidence type="ECO:0000256" key="1">
    <source>
        <dbReference type="ARBA" id="ARBA00022679"/>
    </source>
</evidence>
<dbReference type="Proteomes" id="UP000673552">
    <property type="component" value="Chromosome 19"/>
</dbReference>
<evidence type="ECO:0000313" key="7">
    <source>
        <dbReference type="EMBL" id="KAG5480606.1"/>
    </source>
</evidence>
<dbReference type="SUPFAM" id="SSF56112">
    <property type="entry name" value="Protein kinase-like (PK-like)"/>
    <property type="match status" value="1"/>
</dbReference>
<evidence type="ECO:0000256" key="5">
    <source>
        <dbReference type="SAM" id="MobiDB-lite"/>
    </source>
</evidence>
<evidence type="ECO:0000256" key="2">
    <source>
        <dbReference type="ARBA" id="ARBA00022741"/>
    </source>
</evidence>
<dbReference type="Pfam" id="PF07714">
    <property type="entry name" value="PK_Tyr_Ser-Thr"/>
    <property type="match status" value="1"/>
</dbReference>
<protein>
    <recommendedName>
        <fullName evidence="6">Protein kinase domain-containing protein</fullName>
    </recommendedName>
</protein>
<keyword evidence="3" id="KW-0418">Kinase</keyword>
<keyword evidence="8" id="KW-1185">Reference proteome</keyword>
<keyword evidence="4" id="KW-0067">ATP-binding</keyword>
<feature type="region of interest" description="Disordered" evidence="5">
    <location>
        <begin position="515"/>
        <end position="545"/>
    </location>
</feature>
<dbReference type="GO" id="GO:0005524">
    <property type="term" value="F:ATP binding"/>
    <property type="evidence" value="ECO:0007669"/>
    <property type="project" value="UniProtKB-KW"/>
</dbReference>
<sequence length="811" mass="88174">MVFRPLAGCRPWLQAAPLGLRELLVPPFKWLFIITTLDVFEATTDASAQSPVSEVNSVVDTYLYTGGDAMEPQSDVLPWEAPPHHQNKVCRLVQQLAGPLFRVLPWDLDPVVQPAVVSTTPSRRSPLLLSALPPRRVFLAESTHFPGRGCVVKLLPPSRNRMGRGGADVISSATDPSAPDTPAHTPRWSPHCPAKEPAVSAEVDTLLRLRTPVSQWQDHHEMRRQGEFGVHPNIVTLLGVVAAEERVCCCQYASCSEVRVAPASMGSRATLSKCSAPARASPHQVRAVLLEYVSGGAWCDFLDTYGAFVTPLCVMRWFMDVVAGLAYLHRHGVVHGNLTPANILVRLIAVGPRGVFEAASNPAQEYDSVRPLLEFLVPEAGVADATGANGPAVQSQELIVSALLEKTQLVLSGFRCAKWINSDDGLCSVAHAGEVRTGQPQEYHEDAADVRSAAADLWNAALAFYLLLIGGANAVARGRDAVATREAGAEVAGTQAHFPDGAAAPLLRLAGMTLPQEMSPGPAQRAGGRGEHASEAEPRPASQTAAQMRPLWAALPVRFLELLDKILHSHGDPTQMPTAAEAALLMDQIMASPLTLQRCNVHLVPQPAWLLEQLLNHLQSSSDDAFVCRPMACMPLGRALEDADTCMLSLRFSSDASDASPRWLLLNTWRTRLLELERILLQPAEVLAEWAAVDDGVLLLVHALMWMSQHRFGTRQRALQRADAVALLVTVVRSALAEVPSAHGEQRGRRSGPSAGFGYSFRLGVAQCIALGQPLQPLSYLISPAIMTVFLHFQRTPSERWTRHWHGFMRR</sequence>
<keyword evidence="1" id="KW-0808">Transferase</keyword>
<dbReference type="PANTHER" id="PTHR44329">
    <property type="entry name" value="SERINE/THREONINE-PROTEIN KINASE TNNI3K-RELATED"/>
    <property type="match status" value="1"/>
</dbReference>
<feature type="compositionally biased region" description="Basic and acidic residues" evidence="5">
    <location>
        <begin position="528"/>
        <end position="538"/>
    </location>
</feature>
<feature type="region of interest" description="Disordered" evidence="5">
    <location>
        <begin position="172"/>
        <end position="194"/>
    </location>
</feature>
<organism evidence="7 8">
    <name type="scientific">Leishmania martiniquensis</name>
    <dbReference type="NCBI Taxonomy" id="1580590"/>
    <lineage>
        <taxon>Eukaryota</taxon>
        <taxon>Discoba</taxon>
        <taxon>Euglenozoa</taxon>
        <taxon>Kinetoplastea</taxon>
        <taxon>Metakinetoplastina</taxon>
        <taxon>Trypanosomatida</taxon>
        <taxon>Trypanosomatidae</taxon>
        <taxon>Leishmaniinae</taxon>
        <taxon>Leishmania</taxon>
    </lineage>
</organism>
<proteinExistence type="predicted"/>
<dbReference type="GO" id="GO:0004674">
    <property type="term" value="F:protein serine/threonine kinase activity"/>
    <property type="evidence" value="ECO:0007669"/>
    <property type="project" value="TreeGrafter"/>
</dbReference>
<dbReference type="PANTHER" id="PTHR44329:SF288">
    <property type="entry name" value="MITOGEN-ACTIVATED PROTEIN KINASE KINASE KINASE 20"/>
    <property type="match status" value="1"/>
</dbReference>
<dbReference type="InterPro" id="IPR051681">
    <property type="entry name" value="Ser/Thr_Kinases-Pseudokinases"/>
</dbReference>
<evidence type="ECO:0000313" key="8">
    <source>
        <dbReference type="Proteomes" id="UP000673552"/>
    </source>
</evidence>
<dbReference type="PROSITE" id="PS50011">
    <property type="entry name" value="PROTEIN_KINASE_DOM"/>
    <property type="match status" value="1"/>
</dbReference>
<dbReference type="Gene3D" id="1.10.510.10">
    <property type="entry name" value="Transferase(Phosphotransferase) domain 1"/>
    <property type="match status" value="1"/>
</dbReference>
<keyword evidence="2" id="KW-0547">Nucleotide-binding</keyword>
<dbReference type="InterPro" id="IPR001245">
    <property type="entry name" value="Ser-Thr/Tyr_kinase_cat_dom"/>
</dbReference>
<accession>A0A836KN81</accession>
<name>A0A836KN81_9TRYP</name>
<dbReference type="EMBL" id="JAFEUZ010000019">
    <property type="protein sequence ID" value="KAG5480606.1"/>
    <property type="molecule type" value="Genomic_DNA"/>
</dbReference>
<dbReference type="RefSeq" id="XP_067179370.1">
    <property type="nucleotide sequence ID" value="XM_067323741.1"/>
</dbReference>
<evidence type="ECO:0000256" key="4">
    <source>
        <dbReference type="ARBA" id="ARBA00022840"/>
    </source>
</evidence>
<evidence type="ECO:0000259" key="6">
    <source>
        <dbReference type="PROSITE" id="PS50011"/>
    </source>
</evidence>
<evidence type="ECO:0000256" key="3">
    <source>
        <dbReference type="ARBA" id="ARBA00022777"/>
    </source>
</evidence>